<evidence type="ECO:0000313" key="1">
    <source>
        <dbReference type="EMBL" id="KAL0058357.1"/>
    </source>
</evidence>
<name>A0ABR2ZAW3_9AGAR</name>
<dbReference type="Gene3D" id="1.20.910.10">
    <property type="entry name" value="Heme oxygenase-like"/>
    <property type="match status" value="1"/>
</dbReference>
<dbReference type="EMBL" id="JBBXMP010000327">
    <property type="protein sequence ID" value="KAL0058357.1"/>
    <property type="molecule type" value="Genomic_DNA"/>
</dbReference>
<evidence type="ECO:0008006" key="3">
    <source>
        <dbReference type="Google" id="ProtNLM"/>
    </source>
</evidence>
<sequence length="295" mass="33408">MFPIGLLSVDAQSGDESRTYAMNFLDALWNDKENENEVKAFKNNFMCQYWSRAPAMPSGGNFNPDGLQALQKDGHADLQLAVKTFQAYVIQGYLYFVNYIEFENRLRIYLDGINGQVTSLDKRVKNAEVWKKTCFDELGIQGSRLDSAHLQKQTSIELKHPGTKKSSTYSKDLQVHTLSPDKFFDLCVVMVACIYGRHNLAIKLRDDGTMKKDNFFYKCWIKEALTFDSYGRLLGLFSSFKVDELTADGASTKKWNEPFRTALGLEVEMFDRARDLLMQANPGASSDLTSVTVAS</sequence>
<organism evidence="1 2">
    <name type="scientific">Marasmius tenuissimus</name>
    <dbReference type="NCBI Taxonomy" id="585030"/>
    <lineage>
        <taxon>Eukaryota</taxon>
        <taxon>Fungi</taxon>
        <taxon>Dikarya</taxon>
        <taxon>Basidiomycota</taxon>
        <taxon>Agaricomycotina</taxon>
        <taxon>Agaricomycetes</taxon>
        <taxon>Agaricomycetidae</taxon>
        <taxon>Agaricales</taxon>
        <taxon>Marasmiineae</taxon>
        <taxon>Marasmiaceae</taxon>
        <taxon>Marasmius</taxon>
    </lineage>
</organism>
<reference evidence="1 2" key="1">
    <citation type="submission" date="2024-05" db="EMBL/GenBank/DDBJ databases">
        <title>A draft genome resource for the thread blight pathogen Marasmius tenuissimus strain MS-2.</title>
        <authorList>
            <person name="Yulfo-Soto G.E."/>
            <person name="Baruah I.K."/>
            <person name="Amoako-Attah I."/>
            <person name="Bukari Y."/>
            <person name="Meinhardt L.W."/>
            <person name="Bailey B.A."/>
            <person name="Cohen S.P."/>
        </authorList>
    </citation>
    <scope>NUCLEOTIDE SEQUENCE [LARGE SCALE GENOMIC DNA]</scope>
    <source>
        <strain evidence="1 2">MS-2</strain>
    </source>
</reference>
<dbReference type="SUPFAM" id="SSF48613">
    <property type="entry name" value="Heme oxygenase-like"/>
    <property type="match status" value="1"/>
</dbReference>
<proteinExistence type="predicted"/>
<dbReference type="InterPro" id="IPR016084">
    <property type="entry name" value="Haem_Oase-like_multi-hlx"/>
</dbReference>
<keyword evidence="2" id="KW-1185">Reference proteome</keyword>
<evidence type="ECO:0000313" key="2">
    <source>
        <dbReference type="Proteomes" id="UP001437256"/>
    </source>
</evidence>
<protein>
    <recommendedName>
        <fullName evidence="3">Thiaminase-2/PQQC domain-containing protein</fullName>
    </recommendedName>
</protein>
<gene>
    <name evidence="1" type="ORF">AAF712_014976</name>
</gene>
<comment type="caution">
    <text evidence="1">The sequence shown here is derived from an EMBL/GenBank/DDBJ whole genome shotgun (WGS) entry which is preliminary data.</text>
</comment>
<dbReference type="Proteomes" id="UP001437256">
    <property type="component" value="Unassembled WGS sequence"/>
</dbReference>
<accession>A0ABR2ZAW3</accession>